<dbReference type="GO" id="GO:0046872">
    <property type="term" value="F:metal ion binding"/>
    <property type="evidence" value="ECO:0007669"/>
    <property type="project" value="UniProtKB-KW"/>
</dbReference>
<evidence type="ECO:0000256" key="6">
    <source>
        <dbReference type="ARBA" id="ARBA00022737"/>
    </source>
</evidence>
<dbReference type="RefSeq" id="WP_085389287.1">
    <property type="nucleotide sequence ID" value="NZ_LR134440.1"/>
</dbReference>
<evidence type="ECO:0000256" key="2">
    <source>
        <dbReference type="ARBA" id="ARBA00022475"/>
    </source>
</evidence>
<dbReference type="SUPFAM" id="SSF54862">
    <property type="entry name" value="4Fe-4S ferredoxins"/>
    <property type="match status" value="1"/>
</dbReference>
<evidence type="ECO:0000256" key="11">
    <source>
        <dbReference type="ARBA" id="ARBA00023136"/>
    </source>
</evidence>
<gene>
    <name evidence="14" type="primary">rnfB</name>
    <name evidence="14" type="ORF">NCTC12227_00237</name>
</gene>
<protein>
    <submittedName>
        <fullName evidence="14">Ferredoxin</fullName>
    </submittedName>
</protein>
<feature type="domain" description="4Fe-4S ferredoxin-type" evidence="12">
    <location>
        <begin position="101"/>
        <end position="130"/>
    </location>
</feature>
<sequence length="281" mass="31152">MNITVNCINKLLPQTQCRECGYQGCLPYAEALVNGNAEVNLCAPGGEEVMLDIAGMLGKAPLKPAKIQEKALAWIDEAACIGCTACIRACPVDAIMGASKQMHTVIRKECTGCGLCVAPCPVDCIYMQPVEADYLPLSRDFEQSREARFAASAYALHRYERREARKQRDAEERRTLLAQREAATKARLQSETTLQPAETKPAFNPADLIAQAMARAQAQQTQRTTSANREVYQARQLEEAKERATFRRAQRDLRYGTEEEKAAALAYLREYKAAQEAKAAK</sequence>
<accession>A0A1X3CND1</accession>
<evidence type="ECO:0000256" key="5">
    <source>
        <dbReference type="ARBA" id="ARBA00022723"/>
    </source>
</evidence>
<keyword evidence="10" id="KW-0411">Iron-sulfur</keyword>
<evidence type="ECO:0000256" key="3">
    <source>
        <dbReference type="ARBA" id="ARBA00022485"/>
    </source>
</evidence>
<dbReference type="InterPro" id="IPR007202">
    <property type="entry name" value="4Fe-4S_dom"/>
</dbReference>
<dbReference type="STRING" id="326522.BWD08_00925"/>
<dbReference type="InterPro" id="IPR017896">
    <property type="entry name" value="4Fe4S_Fe-S-bd"/>
</dbReference>
<dbReference type="GO" id="GO:0009055">
    <property type="term" value="F:electron transfer activity"/>
    <property type="evidence" value="ECO:0007669"/>
    <property type="project" value="InterPro"/>
</dbReference>
<dbReference type="PROSITE" id="PS51656">
    <property type="entry name" value="4FE4S"/>
    <property type="match status" value="1"/>
</dbReference>
<dbReference type="PANTHER" id="PTHR42859">
    <property type="entry name" value="OXIDOREDUCTASE"/>
    <property type="match status" value="1"/>
</dbReference>
<dbReference type="Gene3D" id="3.30.70.20">
    <property type="match status" value="1"/>
</dbReference>
<evidence type="ECO:0000256" key="1">
    <source>
        <dbReference type="ARBA" id="ARBA00022448"/>
    </source>
</evidence>
<evidence type="ECO:0000313" key="14">
    <source>
        <dbReference type="EMBL" id="VEJ20530.1"/>
    </source>
</evidence>
<dbReference type="Pfam" id="PF14697">
    <property type="entry name" value="Fer4_21"/>
    <property type="match status" value="1"/>
</dbReference>
<evidence type="ECO:0000256" key="4">
    <source>
        <dbReference type="ARBA" id="ARBA00022519"/>
    </source>
</evidence>
<dbReference type="PROSITE" id="PS00198">
    <property type="entry name" value="4FE4S_FER_1"/>
    <property type="match status" value="2"/>
</dbReference>
<dbReference type="KEGG" id="nani:NCTC12227_00237"/>
<keyword evidence="9" id="KW-0408">Iron</keyword>
<dbReference type="Proteomes" id="UP000268229">
    <property type="component" value="Chromosome"/>
</dbReference>
<keyword evidence="6" id="KW-0677">Repeat</keyword>
<evidence type="ECO:0000259" key="13">
    <source>
        <dbReference type="PROSITE" id="PS51656"/>
    </source>
</evidence>
<dbReference type="AlphaFoldDB" id="A0A1X3CND1"/>
<keyword evidence="7" id="KW-1278">Translocase</keyword>
<dbReference type="InterPro" id="IPR010207">
    <property type="entry name" value="Elect_transpt_cplx_RnfB/RsxB"/>
</dbReference>
<dbReference type="Gene3D" id="1.10.15.40">
    <property type="entry name" value="Electron transport complex subunit B, putative Fe-S cluster"/>
    <property type="match status" value="1"/>
</dbReference>
<feature type="domain" description="4Fe-4S" evidence="13">
    <location>
        <begin position="1"/>
        <end position="59"/>
    </location>
</feature>
<dbReference type="PROSITE" id="PS51379">
    <property type="entry name" value="4FE4S_FER_2"/>
    <property type="match status" value="2"/>
</dbReference>
<evidence type="ECO:0000256" key="8">
    <source>
        <dbReference type="ARBA" id="ARBA00022982"/>
    </source>
</evidence>
<dbReference type="Pfam" id="PF04060">
    <property type="entry name" value="FeS"/>
    <property type="match status" value="1"/>
</dbReference>
<evidence type="ECO:0000259" key="12">
    <source>
        <dbReference type="PROSITE" id="PS51379"/>
    </source>
</evidence>
<evidence type="ECO:0000313" key="15">
    <source>
        <dbReference type="Proteomes" id="UP000268229"/>
    </source>
</evidence>
<keyword evidence="11" id="KW-0472">Membrane</keyword>
<dbReference type="NCBIfam" id="TIGR01944">
    <property type="entry name" value="rnfB"/>
    <property type="match status" value="1"/>
</dbReference>
<evidence type="ECO:0000256" key="10">
    <source>
        <dbReference type="ARBA" id="ARBA00023014"/>
    </source>
</evidence>
<dbReference type="EMBL" id="LR134516">
    <property type="protein sequence ID" value="VEJ20530.1"/>
    <property type="molecule type" value="Genomic_DNA"/>
</dbReference>
<dbReference type="GO" id="GO:0051539">
    <property type="term" value="F:4 iron, 4 sulfur cluster binding"/>
    <property type="evidence" value="ECO:0007669"/>
    <property type="project" value="UniProtKB-KW"/>
</dbReference>
<organism evidence="14 15">
    <name type="scientific">Neisseria animaloris</name>
    <dbReference type="NCBI Taxonomy" id="326522"/>
    <lineage>
        <taxon>Bacteria</taxon>
        <taxon>Pseudomonadati</taxon>
        <taxon>Pseudomonadota</taxon>
        <taxon>Betaproteobacteria</taxon>
        <taxon>Neisseriales</taxon>
        <taxon>Neisseriaceae</taxon>
        <taxon>Neisseria</taxon>
    </lineage>
</organism>
<keyword evidence="3" id="KW-0004">4Fe-4S</keyword>
<dbReference type="InterPro" id="IPR017900">
    <property type="entry name" value="4Fe4S_Fe_S_CS"/>
</dbReference>
<keyword evidence="4" id="KW-0997">Cell inner membrane</keyword>
<feature type="domain" description="4Fe-4S ferredoxin-type" evidence="12">
    <location>
        <begin position="71"/>
        <end position="100"/>
    </location>
</feature>
<keyword evidence="15" id="KW-1185">Reference proteome</keyword>
<keyword evidence="1" id="KW-0813">Transport</keyword>
<reference evidence="14 15" key="1">
    <citation type="submission" date="2018-12" db="EMBL/GenBank/DDBJ databases">
        <authorList>
            <consortium name="Pathogen Informatics"/>
        </authorList>
    </citation>
    <scope>NUCLEOTIDE SEQUENCE [LARGE SCALE GENOMIC DNA]</scope>
    <source>
        <strain evidence="14 15">NCTC12227</strain>
    </source>
</reference>
<keyword evidence="5" id="KW-0479">Metal-binding</keyword>
<dbReference type="OrthoDB" id="9789936at2"/>
<dbReference type="PANTHER" id="PTHR42859:SF3">
    <property type="entry name" value="ION-TRANSLOCATING OXIDOREDUCTASE COMPLEX SUBUNIT B"/>
    <property type="match status" value="1"/>
</dbReference>
<dbReference type="InterPro" id="IPR050294">
    <property type="entry name" value="RnfB_subfamily"/>
</dbReference>
<proteinExistence type="predicted"/>
<keyword evidence="8" id="KW-0249">Electron transport</keyword>
<name>A0A1X3CND1_9NEIS</name>
<evidence type="ECO:0000256" key="7">
    <source>
        <dbReference type="ARBA" id="ARBA00022967"/>
    </source>
</evidence>
<evidence type="ECO:0000256" key="9">
    <source>
        <dbReference type="ARBA" id="ARBA00023004"/>
    </source>
</evidence>
<keyword evidence="2" id="KW-1003">Cell membrane</keyword>